<evidence type="ECO:0000313" key="5">
    <source>
        <dbReference type="Proteomes" id="UP000472267"/>
    </source>
</evidence>
<dbReference type="SUPFAM" id="SSF49265">
    <property type="entry name" value="Fibronectin type III"/>
    <property type="match status" value="4"/>
</dbReference>
<evidence type="ECO:0000313" key="4">
    <source>
        <dbReference type="Ensembl" id="ENSSFAP00005017335.1"/>
    </source>
</evidence>
<dbReference type="InParanoid" id="A0A672GK54"/>
<reference evidence="4" key="1">
    <citation type="submission" date="2019-06" db="EMBL/GenBank/DDBJ databases">
        <authorList>
            <consortium name="Wellcome Sanger Institute Data Sharing"/>
        </authorList>
    </citation>
    <scope>NUCLEOTIDE SEQUENCE [LARGE SCALE GENOMIC DNA]</scope>
</reference>
<dbReference type="SMART" id="SM00060">
    <property type="entry name" value="FN3"/>
    <property type="match status" value="3"/>
</dbReference>
<keyword evidence="1" id="KW-0677">Repeat</keyword>
<dbReference type="Proteomes" id="UP000472267">
    <property type="component" value="Chromosome 12"/>
</dbReference>
<feature type="domain" description="Fibronectin type-III" evidence="3">
    <location>
        <begin position="263"/>
        <end position="357"/>
    </location>
</feature>
<evidence type="ECO:0000256" key="2">
    <source>
        <dbReference type="SAM" id="Phobius"/>
    </source>
</evidence>
<dbReference type="Pfam" id="PF25552">
    <property type="entry name" value="LIFR_D4"/>
    <property type="match status" value="1"/>
</dbReference>
<keyword evidence="2" id="KW-1133">Transmembrane helix</keyword>
<dbReference type="PANTHER" id="PTHR46708:SF2">
    <property type="entry name" value="FIBRONECTIN TYPE-III DOMAIN-CONTAINING PROTEIN"/>
    <property type="match status" value="1"/>
</dbReference>
<gene>
    <name evidence="4" type="primary">osmr</name>
</gene>
<dbReference type="InterPro" id="IPR003961">
    <property type="entry name" value="FN3_dom"/>
</dbReference>
<dbReference type="AlphaFoldDB" id="A0A672GK54"/>
<keyword evidence="2" id="KW-0812">Transmembrane</keyword>
<keyword evidence="5" id="KW-1185">Reference proteome</keyword>
<dbReference type="Pfam" id="PF21177">
    <property type="entry name" value="LIF-R_Ig-like"/>
    <property type="match status" value="1"/>
</dbReference>
<dbReference type="OMA" id="FNIYGCT"/>
<dbReference type="InterPro" id="IPR013783">
    <property type="entry name" value="Ig-like_fold"/>
</dbReference>
<dbReference type="InterPro" id="IPR050991">
    <property type="entry name" value="ECM_Regulatory_Proteins"/>
</dbReference>
<organism evidence="4 5">
    <name type="scientific">Salarias fasciatus</name>
    <name type="common">Jewelled blenny</name>
    <name type="synonym">Blennius fasciatus</name>
    <dbReference type="NCBI Taxonomy" id="181472"/>
    <lineage>
        <taxon>Eukaryota</taxon>
        <taxon>Metazoa</taxon>
        <taxon>Chordata</taxon>
        <taxon>Craniata</taxon>
        <taxon>Vertebrata</taxon>
        <taxon>Euteleostomi</taxon>
        <taxon>Actinopterygii</taxon>
        <taxon>Neopterygii</taxon>
        <taxon>Teleostei</taxon>
        <taxon>Neoteleostei</taxon>
        <taxon>Acanthomorphata</taxon>
        <taxon>Ovalentaria</taxon>
        <taxon>Blenniimorphae</taxon>
        <taxon>Blenniiformes</taxon>
        <taxon>Blennioidei</taxon>
        <taxon>Blenniidae</taxon>
        <taxon>Salariinae</taxon>
        <taxon>Salarias</taxon>
    </lineage>
</organism>
<dbReference type="Gene3D" id="2.60.40.10">
    <property type="entry name" value="Immunoglobulins"/>
    <property type="match status" value="7"/>
</dbReference>
<dbReference type="Ensembl" id="ENSSFAT00005018005.1">
    <property type="protein sequence ID" value="ENSSFAP00005017335.1"/>
    <property type="gene ID" value="ENSSFAG00005009171.1"/>
</dbReference>
<dbReference type="InterPro" id="IPR048497">
    <property type="entry name" value="LIF-R-like_Ig-like"/>
</dbReference>
<reference evidence="4" key="3">
    <citation type="submission" date="2025-09" db="UniProtKB">
        <authorList>
            <consortium name="Ensembl"/>
        </authorList>
    </citation>
    <scope>IDENTIFICATION</scope>
</reference>
<dbReference type="PROSITE" id="PS50853">
    <property type="entry name" value="FN3"/>
    <property type="match status" value="2"/>
</dbReference>
<dbReference type="InterPro" id="IPR040817">
    <property type="entry name" value="LIFR_D2"/>
</dbReference>
<dbReference type="InterPro" id="IPR036116">
    <property type="entry name" value="FN3_sf"/>
</dbReference>
<accession>A0A672GK54</accession>
<keyword evidence="2" id="KW-0472">Membrane</keyword>
<protein>
    <recommendedName>
        <fullName evidence="3">Fibronectin type-III domain-containing protein</fullName>
    </recommendedName>
</protein>
<dbReference type="PANTHER" id="PTHR46708">
    <property type="entry name" value="TENASCIN"/>
    <property type="match status" value="1"/>
</dbReference>
<name>A0A672GK54_SALFA</name>
<dbReference type="Pfam" id="PF17971">
    <property type="entry name" value="LIFR_D2"/>
    <property type="match status" value="1"/>
</dbReference>
<dbReference type="CDD" id="cd00063">
    <property type="entry name" value="FN3"/>
    <property type="match status" value="1"/>
</dbReference>
<dbReference type="Pfam" id="PF00041">
    <property type="entry name" value="fn3"/>
    <property type="match status" value="1"/>
</dbReference>
<reference evidence="4" key="2">
    <citation type="submission" date="2025-08" db="UniProtKB">
        <authorList>
            <consortium name="Ensembl"/>
        </authorList>
    </citation>
    <scope>IDENTIFICATION</scope>
</reference>
<feature type="transmembrane region" description="Helical" evidence="2">
    <location>
        <begin position="654"/>
        <end position="673"/>
    </location>
</feature>
<feature type="domain" description="Fibronectin type-III" evidence="3">
    <location>
        <begin position="551"/>
        <end position="654"/>
    </location>
</feature>
<evidence type="ECO:0000256" key="1">
    <source>
        <dbReference type="ARBA" id="ARBA00022737"/>
    </source>
</evidence>
<evidence type="ECO:0000259" key="3">
    <source>
        <dbReference type="PROSITE" id="PS50853"/>
    </source>
</evidence>
<sequence>SNKQRLMVSWLLNHCGSQSDVFEIQISRTEKHNIVHSVKSGEYTWTWTSELPLECVDHSVRIRNICNVSAHSPWSDWKTSYGEIANNKVKIFPYHKVLSEGSSATFCCVPPKGEEITGMAFRNKQYSLISVGDKVKAIAVNTVPVPEGSINRLLLTCSVTNQKNKHVFNYVGFPPQKPQNISCETTDFIKVNCTWGSVTKEDGRKKPTHTLRIQNTDRAPFHCDPSRCVFPVVPQLQVYNISVEVKNELGEEMESYSFNISERVRPVVEWDNITQGATDANISWSIQGNLTQNNFICQVSTPQQNITESCERVRGFCKARLKHLLPNTTYAIKICCSVSGSLWGHWTEPRQFTTDPLVILDVWRRIQLSDPNSRRVTVLWKQVRFFSSLLRYRVRWSQEDQMWKTLTVDGEQTQAEISVGLGKSEISVEAVLHTASSIPAHIIVPPKDPAETPPVQKRLSGGTAGAFCLSWSEKTSVSCGYTVEWCILGGANPCTLGWMKVPKENNTLFLPAENFEAGRRYTFNVYGCNNNGDKLLETQTGYSQELIPEQIPRLVQPVQKTYSSVTLEWLFDEDDPAERAFITGYLVTWISVQDAGLDVLTDRFNVSDPRNKSVTIQGLQQDQEYSFSVSALSKVGSGVATNFRTRTPINYHPSLVKALTAIFILLGCILLLWSRWKILKELFAYPPGMNIKTPEFDSFLLEMKQLKCCIRDTCFFRFFSPKIIPNTNSKCLNKTTSTVGSHI</sequence>
<proteinExistence type="predicted"/>